<dbReference type="Proteomes" id="UP001174909">
    <property type="component" value="Unassembled WGS sequence"/>
</dbReference>
<proteinExistence type="predicted"/>
<sequence length="52" mass="5859">TTGCLGLRSTLLQKCVTFCDRKGLLLAFLRILALQHSWWPMSDTSIFRTTGT</sequence>
<dbReference type="EMBL" id="CASHTH010002498">
    <property type="protein sequence ID" value="CAI8030768.1"/>
    <property type="molecule type" value="Genomic_DNA"/>
</dbReference>
<dbReference type="AlphaFoldDB" id="A0AA35SKJ1"/>
<name>A0AA35SKJ1_GEOBA</name>
<keyword evidence="2" id="KW-1185">Reference proteome</keyword>
<protein>
    <submittedName>
        <fullName evidence="1">Uncharacterized protein</fullName>
    </submittedName>
</protein>
<evidence type="ECO:0000313" key="2">
    <source>
        <dbReference type="Proteomes" id="UP001174909"/>
    </source>
</evidence>
<feature type="non-terminal residue" evidence="1">
    <location>
        <position position="1"/>
    </location>
</feature>
<accession>A0AA35SKJ1</accession>
<organism evidence="1 2">
    <name type="scientific">Geodia barretti</name>
    <name type="common">Barrett's horny sponge</name>
    <dbReference type="NCBI Taxonomy" id="519541"/>
    <lineage>
        <taxon>Eukaryota</taxon>
        <taxon>Metazoa</taxon>
        <taxon>Porifera</taxon>
        <taxon>Demospongiae</taxon>
        <taxon>Heteroscleromorpha</taxon>
        <taxon>Tetractinellida</taxon>
        <taxon>Astrophorina</taxon>
        <taxon>Geodiidae</taxon>
        <taxon>Geodia</taxon>
    </lineage>
</organism>
<gene>
    <name evidence="1" type="ORF">GBAR_LOCUS17455</name>
</gene>
<reference evidence="1" key="1">
    <citation type="submission" date="2023-03" db="EMBL/GenBank/DDBJ databases">
        <authorList>
            <person name="Steffen K."/>
            <person name="Cardenas P."/>
        </authorList>
    </citation>
    <scope>NUCLEOTIDE SEQUENCE</scope>
</reference>
<evidence type="ECO:0000313" key="1">
    <source>
        <dbReference type="EMBL" id="CAI8030768.1"/>
    </source>
</evidence>
<comment type="caution">
    <text evidence="1">The sequence shown here is derived from an EMBL/GenBank/DDBJ whole genome shotgun (WGS) entry which is preliminary data.</text>
</comment>